<gene>
    <name evidence="3" type="ORF">MBM_03689</name>
</gene>
<accession>K1WZ59</accession>
<feature type="transmembrane region" description="Helical" evidence="2">
    <location>
        <begin position="121"/>
        <end position="138"/>
    </location>
</feature>
<dbReference type="GeneID" id="18759624"/>
<evidence type="ECO:0000256" key="2">
    <source>
        <dbReference type="SAM" id="Phobius"/>
    </source>
</evidence>
<dbReference type="Proteomes" id="UP000006753">
    <property type="component" value="Unassembled WGS sequence"/>
</dbReference>
<protein>
    <submittedName>
        <fullName evidence="3">Uncharacterized protein</fullName>
    </submittedName>
</protein>
<dbReference type="InParanoid" id="K1WZ59"/>
<dbReference type="OrthoDB" id="10306508at2759"/>
<evidence type="ECO:0000313" key="4">
    <source>
        <dbReference type="Proteomes" id="UP000006753"/>
    </source>
</evidence>
<proteinExistence type="predicted"/>
<evidence type="ECO:0000313" key="3">
    <source>
        <dbReference type="EMBL" id="EKD17917.1"/>
    </source>
</evidence>
<reference evidence="3 4" key="1">
    <citation type="journal article" date="2012" name="BMC Genomics">
        <title>Sequencing the genome of Marssonina brunnea reveals fungus-poplar co-evolution.</title>
        <authorList>
            <person name="Zhu S."/>
            <person name="Cao Y.-Z."/>
            <person name="Jiang C."/>
            <person name="Tan B.-Y."/>
            <person name="Wang Z."/>
            <person name="Feng S."/>
            <person name="Zhang L."/>
            <person name="Su X.-H."/>
            <person name="Brejova B."/>
            <person name="Vinar T."/>
            <person name="Xu M."/>
            <person name="Wang M.-X."/>
            <person name="Zhang S.-G."/>
            <person name="Huang M.-R."/>
            <person name="Wu R."/>
            <person name="Zhou Y."/>
        </authorList>
    </citation>
    <scope>NUCLEOTIDE SEQUENCE [LARGE SCALE GENOMIC DNA]</scope>
    <source>
        <strain evidence="3 4">MB_m1</strain>
    </source>
</reference>
<dbReference type="KEGG" id="mbe:MBM_03689"/>
<keyword evidence="4" id="KW-1185">Reference proteome</keyword>
<evidence type="ECO:0000256" key="1">
    <source>
        <dbReference type="SAM" id="MobiDB-lite"/>
    </source>
</evidence>
<feature type="compositionally biased region" description="Acidic residues" evidence="1">
    <location>
        <begin position="91"/>
        <end position="100"/>
    </location>
</feature>
<keyword evidence="2" id="KW-0472">Membrane</keyword>
<keyword evidence="2" id="KW-1133">Transmembrane helix</keyword>
<keyword evidence="2" id="KW-0812">Transmembrane</keyword>
<dbReference type="HOGENOM" id="CLU_559057_0_0_1"/>
<dbReference type="AlphaFoldDB" id="K1WZ59"/>
<name>K1WZ59_MARBU</name>
<sequence>MATSSLSRIILLRQRGLVASREVGCKRPRKQCARALNKENHDIPNAVAWNPSPGFSIALRIIQVLEITMTERHYDPKPLRERRRHVGFAPDDIDDKDEEPIEKQELDLPEEGPEDSRRLKLYLLFAIMLAIVGFWLRVDYALANSSQTPVVCYLPHWPRPEKCSEAGAARNMRELFQSGFARWRAAGRSSRSSGTTVTSIHRVARGLEYVDLVRKIHQVAVDNYLVTELLKGGFDNGDDFVWQWSLAGRRAGGLSEPNMIELRVKFHKLRSNLPDQFAQLISNSEYMATKSLQYTAQLDFHAQDFGRKDRVYGSRRVGTKAENDIANAVHDIFAMIEPRAHALRRTIDRMLPAIAQMDLILSTLAHPQGGRPHKPDMHALQDEDLWRRNLQPYMKDRLDAFNCSEIAEYVGAVARARKAVEVSRELLGEYEIATRLFLIPHGSLILEGTNVDAELQKWIKSMRYSVAEWRENFRPLSEKNFRTIAGVQ</sequence>
<feature type="region of interest" description="Disordered" evidence="1">
    <location>
        <begin position="85"/>
        <end position="112"/>
    </location>
</feature>
<dbReference type="EMBL" id="JH921434">
    <property type="protein sequence ID" value="EKD17917.1"/>
    <property type="molecule type" value="Genomic_DNA"/>
</dbReference>
<organism evidence="3 4">
    <name type="scientific">Marssonina brunnea f. sp. multigermtubi (strain MB_m1)</name>
    <name type="common">Marssonina leaf spot fungus</name>
    <dbReference type="NCBI Taxonomy" id="1072389"/>
    <lineage>
        <taxon>Eukaryota</taxon>
        <taxon>Fungi</taxon>
        <taxon>Dikarya</taxon>
        <taxon>Ascomycota</taxon>
        <taxon>Pezizomycotina</taxon>
        <taxon>Leotiomycetes</taxon>
        <taxon>Helotiales</taxon>
        <taxon>Drepanopezizaceae</taxon>
        <taxon>Drepanopeziza</taxon>
    </lineage>
</organism>